<dbReference type="EMBL" id="JBHSFY010000005">
    <property type="protein sequence ID" value="MFC4477405.1"/>
    <property type="molecule type" value="Genomic_DNA"/>
</dbReference>
<comment type="caution">
    <text evidence="1">The sequence shown here is derived from an EMBL/GenBank/DDBJ whole genome shotgun (WGS) entry which is preliminary data.</text>
</comment>
<organism evidence="1 2">
    <name type="scientific">Flavobacterium chungangensis</name>
    <dbReference type="NCBI Taxonomy" id="2708132"/>
    <lineage>
        <taxon>Bacteria</taxon>
        <taxon>Pseudomonadati</taxon>
        <taxon>Bacteroidota</taxon>
        <taxon>Flavobacteriia</taxon>
        <taxon>Flavobacteriales</taxon>
        <taxon>Flavobacteriaceae</taxon>
        <taxon>Flavobacterium</taxon>
    </lineage>
</organism>
<evidence type="ECO:0000313" key="2">
    <source>
        <dbReference type="Proteomes" id="UP001596003"/>
    </source>
</evidence>
<reference evidence="2" key="1">
    <citation type="journal article" date="2019" name="Int. J. Syst. Evol. Microbiol.">
        <title>The Global Catalogue of Microorganisms (GCM) 10K type strain sequencing project: providing services to taxonomists for standard genome sequencing and annotation.</title>
        <authorList>
            <consortium name="The Broad Institute Genomics Platform"/>
            <consortium name="The Broad Institute Genome Sequencing Center for Infectious Disease"/>
            <person name="Wu L."/>
            <person name="Ma J."/>
        </authorList>
    </citation>
    <scope>NUCLEOTIDE SEQUENCE [LARGE SCALE GENOMIC DNA]</scope>
    <source>
        <strain evidence="2">NBRC 103627</strain>
    </source>
</reference>
<proteinExistence type="predicted"/>
<protein>
    <submittedName>
        <fullName evidence="1">Uncharacterized protein</fullName>
    </submittedName>
</protein>
<sequence length="137" mass="15923">MTPAEETQINNRIWNSLQSAFITLWSELEKDKSFYRESLNILLNGGDVTYEINDDKDMSGLTRILTFIGLPFKHIAMGLRLSEDSKVQYRDNKMIAKPFIQPVYEKKQMSIGKTDTYDNGRIGWAQQILLNKDKEEK</sequence>
<accession>A0ABV8ZE80</accession>
<gene>
    <name evidence="1" type="ORF">ACFO3N_10065</name>
</gene>
<name>A0ABV8ZE80_9FLAO</name>
<dbReference type="Proteomes" id="UP001596003">
    <property type="component" value="Unassembled WGS sequence"/>
</dbReference>
<evidence type="ECO:0000313" key="1">
    <source>
        <dbReference type="EMBL" id="MFC4477405.1"/>
    </source>
</evidence>
<dbReference type="RefSeq" id="WP_379797380.1">
    <property type="nucleotide sequence ID" value="NZ_JBHSFY010000005.1"/>
</dbReference>
<keyword evidence="2" id="KW-1185">Reference proteome</keyword>